<comment type="caution">
    <text evidence="6">The sequence shown here is derived from an EMBL/GenBank/DDBJ whole genome shotgun (WGS) entry which is preliminary data.</text>
</comment>
<dbReference type="InterPro" id="IPR038729">
    <property type="entry name" value="Rad50/SbcC_AAA"/>
</dbReference>
<feature type="coiled-coil region" evidence="4">
    <location>
        <begin position="296"/>
        <end position="323"/>
    </location>
</feature>
<feature type="domain" description="Rad50/SbcC-type AAA" evidence="5">
    <location>
        <begin position="5"/>
        <end position="322"/>
    </location>
</feature>
<keyword evidence="7" id="KW-1185">Reference proteome</keyword>
<evidence type="ECO:0000256" key="1">
    <source>
        <dbReference type="ARBA" id="ARBA00006930"/>
    </source>
</evidence>
<feature type="coiled-coil region" evidence="4">
    <location>
        <begin position="563"/>
        <end position="597"/>
    </location>
</feature>
<comment type="subunit">
    <text evidence="2">Heterodimer of SbcC and SbcD.</text>
</comment>
<accession>A0ABV8SIG0</accession>
<protein>
    <recommendedName>
        <fullName evidence="3">Nuclease SbcCD subunit C</fullName>
    </recommendedName>
</protein>
<proteinExistence type="inferred from homology"/>
<dbReference type="PANTHER" id="PTHR32114">
    <property type="entry name" value="ABC TRANSPORTER ABCH.3"/>
    <property type="match status" value="1"/>
</dbReference>
<evidence type="ECO:0000256" key="4">
    <source>
        <dbReference type="SAM" id="Coils"/>
    </source>
</evidence>
<evidence type="ECO:0000256" key="2">
    <source>
        <dbReference type="ARBA" id="ARBA00011322"/>
    </source>
</evidence>
<sequence length="893" mass="103673">MKIDKVILKNFRNYHGEVSFDLTRKITILHGDNGFGKSSFFDAIEWCFTSKISRMNGTDTEIKRDIFNKRCIVQESETLLVSIEYEGNTLTRWFNIIGNEHGNDYGNTQVALTSSDGKTYRGQVEVETFLKQGTLDQTSFVRGSFGQLIKQTFILSQSQVADFVTSDEPSERFRALADIMGFRSLLNESDNMKKIHTSLINQSEVIRNQIILLENSIQGKEEVKKEVDIFEFNRRLLDIGIGTTEFNNNLDAQIVQTNMLALADKINAEKFLELYEEMNLVRFDTVNIIVNQMSEKEAIHHNLKNKEEEVKELLKRLNQRTSSHIKERDNIQKYNQTRTIIQEKERELASVDAGTLDLNKVRENLSTLRKQASSIEFALSFQTTIVQNVEQQKRLPTNRDISIKKEASLRKRKEKLVSLKKKLSFVIQENKDNLLLQLILNVKSIKDYVVANKLEQCPVCSSTPEENLESCIDHNILLYTTRLDEDTSYVSKAISLNNKISNRLARTDERINQTNNNITKMNLELERLIEEYKNYRNNDLFSEELSQVAAADLRNELSNVRDEIILQQKIIELKISLEKLKEELKDLGSEASSKKIKTENEVEQSIERLTRAKGRVVKHRNQLESNIQKLYSDIQDDQIILKRLQPFLKPEQYDIPLQSLISKNKEIISNNERKISRLADINQVQYAIKHNQEIQTQIQEVNKKIEDLNNKKSEIDGIADSLKNYKMKLFDFFDSDIRDYLNNNNSPIQKYYRYLNPLPSNNLIHFDGSDEKLFIKVVFKDRFEESNAQNILSSGQLNVLAISIFLAINEAQNINALDFIAIDDPIQNMDDVNQYSICDVLGQIDKQIIFSTHDLDFVKLFLKKNEHKKDDMQVFSFNSPFLTQNKIQHFLYE</sequence>
<evidence type="ECO:0000313" key="7">
    <source>
        <dbReference type="Proteomes" id="UP001595755"/>
    </source>
</evidence>
<dbReference type="Proteomes" id="UP001595755">
    <property type="component" value="Unassembled WGS sequence"/>
</dbReference>
<comment type="similarity">
    <text evidence="1">Belongs to the SMC family. SbcC subfamily.</text>
</comment>
<dbReference type="Pfam" id="PF13476">
    <property type="entry name" value="AAA_23"/>
    <property type="match status" value="1"/>
</dbReference>
<dbReference type="Gene3D" id="3.40.50.300">
    <property type="entry name" value="P-loop containing nucleotide triphosphate hydrolases"/>
    <property type="match status" value="2"/>
</dbReference>
<dbReference type="RefSeq" id="WP_204601703.1">
    <property type="nucleotide sequence ID" value="NZ_JBHSED010000058.1"/>
</dbReference>
<feature type="coiled-coil region" evidence="4">
    <location>
        <begin position="497"/>
        <end position="538"/>
    </location>
</feature>
<evidence type="ECO:0000256" key="3">
    <source>
        <dbReference type="ARBA" id="ARBA00013368"/>
    </source>
</evidence>
<gene>
    <name evidence="6" type="ORF">ACFO1S_22595</name>
</gene>
<evidence type="ECO:0000259" key="5">
    <source>
        <dbReference type="Pfam" id="PF13476"/>
    </source>
</evidence>
<feature type="coiled-coil region" evidence="4">
    <location>
        <begin position="691"/>
        <end position="718"/>
    </location>
</feature>
<keyword evidence="4" id="KW-0175">Coiled coil</keyword>
<dbReference type="PANTHER" id="PTHR32114:SF2">
    <property type="entry name" value="ABC TRANSPORTER ABCH.3"/>
    <property type="match status" value="1"/>
</dbReference>
<name>A0ABV8SIG0_9BACL</name>
<dbReference type="SUPFAM" id="SSF52540">
    <property type="entry name" value="P-loop containing nucleoside triphosphate hydrolases"/>
    <property type="match status" value="1"/>
</dbReference>
<dbReference type="InterPro" id="IPR027417">
    <property type="entry name" value="P-loop_NTPase"/>
</dbReference>
<reference evidence="7" key="1">
    <citation type="journal article" date="2019" name="Int. J. Syst. Evol. Microbiol.">
        <title>The Global Catalogue of Microorganisms (GCM) 10K type strain sequencing project: providing services to taxonomists for standard genome sequencing and annotation.</title>
        <authorList>
            <consortium name="The Broad Institute Genomics Platform"/>
            <consortium name="The Broad Institute Genome Sequencing Center for Infectious Disease"/>
            <person name="Wu L."/>
            <person name="Ma J."/>
        </authorList>
    </citation>
    <scope>NUCLEOTIDE SEQUENCE [LARGE SCALE GENOMIC DNA]</scope>
    <source>
        <strain evidence="7">CGMCC 4.1641</strain>
    </source>
</reference>
<organism evidence="6 7">
    <name type="scientific">Cohnella boryungensis</name>
    <dbReference type="NCBI Taxonomy" id="768479"/>
    <lineage>
        <taxon>Bacteria</taxon>
        <taxon>Bacillati</taxon>
        <taxon>Bacillota</taxon>
        <taxon>Bacilli</taxon>
        <taxon>Bacillales</taxon>
        <taxon>Paenibacillaceae</taxon>
        <taxon>Cohnella</taxon>
    </lineage>
</organism>
<evidence type="ECO:0000313" key="6">
    <source>
        <dbReference type="EMBL" id="MFC4306224.1"/>
    </source>
</evidence>
<dbReference type="EMBL" id="JBHSED010000058">
    <property type="protein sequence ID" value="MFC4306224.1"/>
    <property type="molecule type" value="Genomic_DNA"/>
</dbReference>